<accession>A0A7S0J1Y8</accession>
<dbReference type="EMBL" id="HBER01027753">
    <property type="protein sequence ID" value="CAD8538706.1"/>
    <property type="molecule type" value="Transcribed_RNA"/>
</dbReference>
<organism evidence="2">
    <name type="scientific">Calcidiscus leptoporus</name>
    <dbReference type="NCBI Taxonomy" id="127549"/>
    <lineage>
        <taxon>Eukaryota</taxon>
        <taxon>Haptista</taxon>
        <taxon>Haptophyta</taxon>
        <taxon>Prymnesiophyceae</taxon>
        <taxon>Coccolithales</taxon>
        <taxon>Calcidiscaceae</taxon>
        <taxon>Calcidiscus</taxon>
    </lineage>
</organism>
<dbReference type="Gene3D" id="1.20.58.130">
    <property type="match status" value="1"/>
</dbReference>
<evidence type="ECO:0000313" key="2">
    <source>
        <dbReference type="EMBL" id="CAD8538706.1"/>
    </source>
</evidence>
<keyword evidence="1" id="KW-0175">Coiled coil</keyword>
<name>A0A7S0J1Y8_9EUKA</name>
<reference evidence="2" key="1">
    <citation type="submission" date="2021-01" db="EMBL/GenBank/DDBJ databases">
        <authorList>
            <person name="Corre E."/>
            <person name="Pelletier E."/>
            <person name="Niang G."/>
            <person name="Scheremetjew M."/>
            <person name="Finn R."/>
            <person name="Kale V."/>
            <person name="Holt S."/>
            <person name="Cochrane G."/>
            <person name="Meng A."/>
            <person name="Brown T."/>
            <person name="Cohen L."/>
        </authorList>
    </citation>
    <scope>NUCLEOTIDE SEQUENCE</scope>
    <source>
        <strain evidence="2">RCC1130</strain>
    </source>
</reference>
<proteinExistence type="predicted"/>
<gene>
    <name evidence="2" type="ORF">CLEP1334_LOCUS13989</name>
</gene>
<feature type="coiled-coil region" evidence="1">
    <location>
        <begin position="414"/>
        <end position="474"/>
    </location>
</feature>
<feature type="coiled-coil region" evidence="1">
    <location>
        <begin position="240"/>
        <end position="313"/>
    </location>
</feature>
<dbReference type="AlphaFoldDB" id="A0A7S0J1Y8"/>
<protein>
    <submittedName>
        <fullName evidence="2">Uncharacterized protein</fullName>
    </submittedName>
</protein>
<feature type="coiled-coil region" evidence="1">
    <location>
        <begin position="85"/>
        <end position="137"/>
    </location>
</feature>
<sequence>MRLDHLIMHEGAPDVSHSAPVLESTFWSFMDGYDDRVPPEPGEAAVRVQAAWRKKLRAAAAAAIDSVHRLSAQLLDELRALDNEANTSRVEAARLAARLNALEAEHEEAIAMKREELEAKQTEVDVQQEEMGRLRAALEAMGFGSKKEADTANQSVRDDLNDSHKAKALRVAATAELEESATPCALQSQLSDSRAELANARAQLKCVKAEAERRTCDAQQQVAALQAEVERTKAASASELHSLHAEVEGLQHELDQARSDGATELGRVQSELTVQEAATRNSRAELRIAQQEVAALQAEIERAHTEREQARRTAEERATVERKGAMLDLQKQVARLNAEVAAGGVAADVRFEEAKAAAEEEQARLRAKLFESDVAAAAASSAAAADAARVRAAADAESARAVAEALSGARKEAAEELHAAKSALTAQLSTARKQLAAAQQSAPVDHGLPTEGEVQRLQAKLRESQSEAVQLKQRTLAKLKSSRLEHKVLFALLKTEISSLEHTSQLESY</sequence>
<evidence type="ECO:0000256" key="1">
    <source>
        <dbReference type="SAM" id="Coils"/>
    </source>
</evidence>